<sequence length="300" mass="34326">MEFQDEFIKSVHLYAKEKGEDWLMKLPFLIQHAEQKWNLTVKEPYTLSINYVAPAERMDGERVVIKICLPGDGFTHELRALNHFKGNGMVRLLDWDEEKGILLLQHISPGTSLKDVLQDEEACKIAARVIKRLAHPAPAETVIPTVEDRRKSLGIMMAAHPEGVGPITFPVLSKALNLFSYLTQSVRQPYLLHGDFHHYNVLLSGEKEWVAIDPKGLIGEIEYDLIQFLLNCLPDKELIACTKRRVAIFTEELDLNEERLLQWGYCHTVLSTAWSVDEQGGYSESFYQMIDVFERLMEGA</sequence>
<dbReference type="OrthoDB" id="179394at2"/>
<organism evidence="1 2">
    <name type="scientific">Jeotgalibacillus campisalis</name>
    <dbReference type="NCBI Taxonomy" id="220754"/>
    <lineage>
        <taxon>Bacteria</taxon>
        <taxon>Bacillati</taxon>
        <taxon>Bacillota</taxon>
        <taxon>Bacilli</taxon>
        <taxon>Bacillales</taxon>
        <taxon>Caryophanaceae</taxon>
        <taxon>Jeotgalibacillus</taxon>
    </lineage>
</organism>
<evidence type="ECO:0000313" key="2">
    <source>
        <dbReference type="Proteomes" id="UP000031972"/>
    </source>
</evidence>
<keyword evidence="2" id="KW-1185">Reference proteome</keyword>
<dbReference type="PATRIC" id="fig|220754.4.peg.936"/>
<dbReference type="EMBL" id="JXRR01000008">
    <property type="protein sequence ID" value="KIL51035.1"/>
    <property type="molecule type" value="Genomic_DNA"/>
</dbReference>
<dbReference type="GO" id="GO:0016773">
    <property type="term" value="F:phosphotransferase activity, alcohol group as acceptor"/>
    <property type="evidence" value="ECO:0007669"/>
    <property type="project" value="InterPro"/>
</dbReference>
<comment type="caution">
    <text evidence="1">The sequence shown here is derived from an EMBL/GenBank/DDBJ whole genome shotgun (WGS) entry which is preliminary data.</text>
</comment>
<reference evidence="1 2" key="1">
    <citation type="submission" date="2015-01" db="EMBL/GenBank/DDBJ databases">
        <title>Jeotgalibacillus campisalis genome sequencing.</title>
        <authorList>
            <person name="Goh K.M."/>
            <person name="Chan K.-G."/>
            <person name="Yaakop A.S."/>
            <person name="Ee R."/>
            <person name="Gan H.M."/>
            <person name="Chan C.S."/>
        </authorList>
    </citation>
    <scope>NUCLEOTIDE SEQUENCE [LARGE SCALE GENOMIC DNA]</scope>
    <source>
        <strain evidence="1 2">SF-57</strain>
    </source>
</reference>
<dbReference type="RefSeq" id="WP_041055368.1">
    <property type="nucleotide sequence ID" value="NZ_JXRR01000008.1"/>
</dbReference>
<gene>
    <name evidence="1" type="ORF">KR50_09160</name>
</gene>
<name>A0A0C2RLD1_9BACL</name>
<dbReference type="Pfam" id="PF04655">
    <property type="entry name" value="APH_6_hur"/>
    <property type="match status" value="1"/>
</dbReference>
<proteinExistence type="predicted"/>
<evidence type="ECO:0000313" key="1">
    <source>
        <dbReference type="EMBL" id="KIL51035.1"/>
    </source>
</evidence>
<dbReference type="SUPFAM" id="SSF56112">
    <property type="entry name" value="Protein kinase-like (PK-like)"/>
    <property type="match status" value="1"/>
</dbReference>
<dbReference type="InterPro" id="IPR011009">
    <property type="entry name" value="Kinase-like_dom_sf"/>
</dbReference>
<evidence type="ECO:0008006" key="3">
    <source>
        <dbReference type="Google" id="ProtNLM"/>
    </source>
</evidence>
<accession>A0A0C2RLD1</accession>
<protein>
    <recommendedName>
        <fullName evidence="3">Hydrogenase expression protein HypB</fullName>
    </recommendedName>
</protein>
<dbReference type="AlphaFoldDB" id="A0A0C2RLD1"/>
<dbReference type="GO" id="GO:0019748">
    <property type="term" value="P:secondary metabolic process"/>
    <property type="evidence" value="ECO:0007669"/>
    <property type="project" value="InterPro"/>
</dbReference>
<dbReference type="InterPro" id="IPR006748">
    <property type="entry name" value="NH2Glyco/OHUrea_AB-resist_kin"/>
</dbReference>
<dbReference type="Proteomes" id="UP000031972">
    <property type="component" value="Unassembled WGS sequence"/>
</dbReference>